<comment type="catalytic activity">
    <reaction evidence="7">
        <text>L-cysteinyl-[protein] + hexadecanoyl-CoA = S-hexadecanoyl-L-cysteinyl-[protein] + CoA</text>
        <dbReference type="Rhea" id="RHEA:36683"/>
        <dbReference type="Rhea" id="RHEA-COMP:10131"/>
        <dbReference type="Rhea" id="RHEA-COMP:11032"/>
        <dbReference type="ChEBI" id="CHEBI:29950"/>
        <dbReference type="ChEBI" id="CHEBI:57287"/>
        <dbReference type="ChEBI" id="CHEBI:57379"/>
        <dbReference type="ChEBI" id="CHEBI:74151"/>
        <dbReference type="EC" id="2.3.1.225"/>
    </reaction>
</comment>
<keyword evidence="3 7" id="KW-0812">Transmembrane</keyword>
<dbReference type="Proteomes" id="UP001186944">
    <property type="component" value="Unassembled WGS sequence"/>
</dbReference>
<evidence type="ECO:0000256" key="6">
    <source>
        <dbReference type="ARBA" id="ARBA00023315"/>
    </source>
</evidence>
<organism evidence="10 11">
    <name type="scientific">Pinctada imbricata</name>
    <name type="common">Atlantic pearl-oyster</name>
    <name type="synonym">Pinctada martensii</name>
    <dbReference type="NCBI Taxonomy" id="66713"/>
    <lineage>
        <taxon>Eukaryota</taxon>
        <taxon>Metazoa</taxon>
        <taxon>Spiralia</taxon>
        <taxon>Lophotrochozoa</taxon>
        <taxon>Mollusca</taxon>
        <taxon>Bivalvia</taxon>
        <taxon>Autobranchia</taxon>
        <taxon>Pteriomorphia</taxon>
        <taxon>Pterioida</taxon>
        <taxon>Pterioidea</taxon>
        <taxon>Pteriidae</taxon>
        <taxon>Pinctada</taxon>
    </lineage>
</organism>
<keyword evidence="11" id="KW-1185">Reference proteome</keyword>
<feature type="domain" description="Palmitoyltransferase DHHC" evidence="9">
    <location>
        <begin position="153"/>
        <end position="294"/>
    </location>
</feature>
<evidence type="ECO:0000256" key="5">
    <source>
        <dbReference type="ARBA" id="ARBA00023136"/>
    </source>
</evidence>
<evidence type="ECO:0000256" key="3">
    <source>
        <dbReference type="ARBA" id="ARBA00022692"/>
    </source>
</evidence>
<evidence type="ECO:0000256" key="2">
    <source>
        <dbReference type="ARBA" id="ARBA00022679"/>
    </source>
</evidence>
<feature type="region of interest" description="Disordered" evidence="8">
    <location>
        <begin position="133"/>
        <end position="153"/>
    </location>
</feature>
<evidence type="ECO:0000256" key="1">
    <source>
        <dbReference type="ARBA" id="ARBA00004141"/>
    </source>
</evidence>
<dbReference type="Pfam" id="PF01529">
    <property type="entry name" value="DHHC"/>
    <property type="match status" value="1"/>
</dbReference>
<accession>A0AA88Y515</accession>
<keyword evidence="2 7" id="KW-0808">Transferase</keyword>
<evidence type="ECO:0000256" key="8">
    <source>
        <dbReference type="SAM" id="MobiDB-lite"/>
    </source>
</evidence>
<proteinExistence type="inferred from homology"/>
<feature type="transmembrane region" description="Helical" evidence="7">
    <location>
        <begin position="203"/>
        <end position="224"/>
    </location>
</feature>
<comment type="subcellular location">
    <subcellularLocation>
        <location evidence="1">Membrane</location>
        <topology evidence="1">Multi-pass membrane protein</topology>
    </subcellularLocation>
</comment>
<feature type="transmembrane region" description="Helical" evidence="7">
    <location>
        <begin position="20"/>
        <end position="43"/>
    </location>
</feature>
<keyword evidence="6 7" id="KW-0012">Acyltransferase</keyword>
<feature type="transmembrane region" description="Helical" evidence="7">
    <location>
        <begin position="63"/>
        <end position="82"/>
    </location>
</feature>
<keyword evidence="5 7" id="KW-0472">Membrane</keyword>
<comment type="caution">
    <text evidence="10">The sequence shown here is derived from an EMBL/GenBank/DDBJ whole genome shotgun (WGS) entry which is preliminary data.</text>
</comment>
<comment type="domain">
    <text evidence="7">The DHHC domain is required for palmitoyltransferase activity.</text>
</comment>
<gene>
    <name evidence="10" type="ORF">FSP39_005905</name>
</gene>
<dbReference type="AlphaFoldDB" id="A0AA88Y515"/>
<dbReference type="PANTHER" id="PTHR12246">
    <property type="entry name" value="PALMITOYLTRANSFERASE ZDHHC16"/>
    <property type="match status" value="1"/>
</dbReference>
<protein>
    <recommendedName>
        <fullName evidence="7">Palmitoyltransferase</fullName>
        <ecNumber evidence="7">2.3.1.225</ecNumber>
    </recommendedName>
</protein>
<dbReference type="GO" id="GO:0016020">
    <property type="term" value="C:membrane"/>
    <property type="evidence" value="ECO:0007669"/>
    <property type="project" value="UniProtKB-SubCell"/>
</dbReference>
<dbReference type="GO" id="GO:0019706">
    <property type="term" value="F:protein-cysteine S-palmitoyltransferase activity"/>
    <property type="evidence" value="ECO:0007669"/>
    <property type="project" value="UniProtKB-EC"/>
</dbReference>
<sequence length="345" mass="40425">MIQSVILLFRRNVPARTRLLAFGSILSMFYFCFMTFTVTALCWFEILPNMYRNNYSTLRNHRYMVAFFFINAIGNCILVLGTNTSINRFKKKVLIPFSIKEHAKKDKPQSKENGKNSECNEVIKRRRNKECQKEIKEEEREKSETESASSEPGSKICLKCNYRRPARSHHCIICDTCILKRDHHCFFMTVCIGYFNQKYFIMYCFYMLLGTFYGMILIVMYMNALFKLRFYGPQTFVTLLYELLMMMWTGMYPGGKYVFLLLLMYGSLTAGLLAASLWFWQMQIVVTGQTTHEAETGNKKYSAKSIISNFKEVFGRYWPLTLILPIPLPQCSNGLYLSENKNLKK</sequence>
<dbReference type="EMBL" id="VSWD01000009">
    <property type="protein sequence ID" value="KAK3092688.1"/>
    <property type="molecule type" value="Genomic_DNA"/>
</dbReference>
<name>A0AA88Y515_PINIB</name>
<dbReference type="InterPro" id="IPR001594">
    <property type="entry name" value="Palmitoyltrfase_DHHC"/>
</dbReference>
<feature type="transmembrane region" description="Helical" evidence="7">
    <location>
        <begin position="257"/>
        <end position="280"/>
    </location>
</feature>
<comment type="similarity">
    <text evidence="7">Belongs to the DHHC palmitoyltransferase family.</text>
</comment>
<keyword evidence="4 7" id="KW-1133">Transmembrane helix</keyword>
<evidence type="ECO:0000256" key="4">
    <source>
        <dbReference type="ARBA" id="ARBA00022989"/>
    </source>
</evidence>
<dbReference type="EC" id="2.3.1.225" evidence="7"/>
<reference evidence="10" key="1">
    <citation type="submission" date="2019-08" db="EMBL/GenBank/DDBJ databases">
        <title>The improved chromosome-level genome for the pearl oyster Pinctada fucata martensii using PacBio sequencing and Hi-C.</title>
        <authorList>
            <person name="Zheng Z."/>
        </authorList>
    </citation>
    <scope>NUCLEOTIDE SEQUENCE</scope>
    <source>
        <strain evidence="10">ZZ-2019</strain>
        <tissue evidence="10">Adductor muscle</tissue>
    </source>
</reference>
<evidence type="ECO:0000313" key="11">
    <source>
        <dbReference type="Proteomes" id="UP001186944"/>
    </source>
</evidence>
<dbReference type="InterPro" id="IPR039859">
    <property type="entry name" value="PFA4/ZDH16/20/ERF2-like"/>
</dbReference>
<evidence type="ECO:0000313" key="10">
    <source>
        <dbReference type="EMBL" id="KAK3092688.1"/>
    </source>
</evidence>
<evidence type="ECO:0000256" key="7">
    <source>
        <dbReference type="RuleBase" id="RU079119"/>
    </source>
</evidence>
<evidence type="ECO:0000259" key="9">
    <source>
        <dbReference type="Pfam" id="PF01529"/>
    </source>
</evidence>
<dbReference type="PROSITE" id="PS50216">
    <property type="entry name" value="DHHC"/>
    <property type="match status" value="1"/>
</dbReference>
<feature type="compositionally biased region" description="Basic and acidic residues" evidence="8">
    <location>
        <begin position="133"/>
        <end position="145"/>
    </location>
</feature>